<dbReference type="AlphaFoldDB" id="G2GPW4"/>
<evidence type="ECO:0000313" key="2">
    <source>
        <dbReference type="EMBL" id="EGX54452.1"/>
    </source>
</evidence>
<protein>
    <submittedName>
        <fullName evidence="2">Uncharacterized protein</fullName>
    </submittedName>
</protein>
<evidence type="ECO:0000313" key="3">
    <source>
        <dbReference type="Proteomes" id="UP000004217"/>
    </source>
</evidence>
<dbReference type="EMBL" id="AGBF01000458">
    <property type="protein sequence ID" value="EGX54452.1"/>
    <property type="molecule type" value="Genomic_DNA"/>
</dbReference>
<reference evidence="2 3" key="1">
    <citation type="submission" date="2011-08" db="EMBL/GenBank/DDBJ databases">
        <authorList>
            <person name="Lin Y."/>
            <person name="Hao X."/>
            <person name="Johnstone L."/>
            <person name="Miller S.J."/>
            <person name="Wei G."/>
            <person name="Rensing C."/>
        </authorList>
    </citation>
    <scope>NUCLEOTIDE SEQUENCE [LARGE SCALE GENOMIC DNA]</scope>
    <source>
        <strain evidence="2 3">K42</strain>
    </source>
</reference>
<gene>
    <name evidence="2" type="ORF">SZN_37893</name>
</gene>
<keyword evidence="3" id="KW-1185">Reference proteome</keyword>
<feature type="region of interest" description="Disordered" evidence="1">
    <location>
        <begin position="83"/>
        <end position="118"/>
    </location>
</feature>
<proteinExistence type="predicted"/>
<dbReference type="Proteomes" id="UP000004217">
    <property type="component" value="Unassembled WGS sequence"/>
</dbReference>
<name>G2GPW4_9ACTN</name>
<feature type="non-terminal residue" evidence="2">
    <location>
        <position position="118"/>
    </location>
</feature>
<feature type="region of interest" description="Disordered" evidence="1">
    <location>
        <begin position="1"/>
        <end position="20"/>
    </location>
</feature>
<organism evidence="2 3">
    <name type="scientific">Streptomyces zinciresistens K42</name>
    <dbReference type="NCBI Taxonomy" id="700597"/>
    <lineage>
        <taxon>Bacteria</taxon>
        <taxon>Bacillati</taxon>
        <taxon>Actinomycetota</taxon>
        <taxon>Actinomycetes</taxon>
        <taxon>Kitasatosporales</taxon>
        <taxon>Streptomycetaceae</taxon>
        <taxon>Streptomyces</taxon>
    </lineage>
</organism>
<evidence type="ECO:0000256" key="1">
    <source>
        <dbReference type="SAM" id="MobiDB-lite"/>
    </source>
</evidence>
<sequence>MTVAGERTTAGSGPDPRPDRALPCARAALLALAGSVPASLGHRAPAAVTVPWRLVAVFTVIQSAVVRRRVRRTLSLPVAARCPLAARGGPHPPLTPAGGGPRDGRHTGPPLRGHAVTA</sequence>
<comment type="caution">
    <text evidence="2">The sequence shown here is derived from an EMBL/GenBank/DDBJ whole genome shotgun (WGS) entry which is preliminary data.</text>
</comment>
<accession>G2GPW4</accession>